<gene>
    <name evidence="2" type="ORF">Taro_013639</name>
</gene>
<accession>A0A843UMQ7</accession>
<reference evidence="2" key="1">
    <citation type="submission" date="2017-07" db="EMBL/GenBank/DDBJ databases">
        <title>Taro Niue Genome Assembly and Annotation.</title>
        <authorList>
            <person name="Atibalentja N."/>
            <person name="Keating K."/>
            <person name="Fields C.J."/>
        </authorList>
    </citation>
    <scope>NUCLEOTIDE SEQUENCE</scope>
    <source>
        <strain evidence="2">Niue_2</strain>
        <tissue evidence="2">Leaf</tissue>
    </source>
</reference>
<organism evidence="2 3">
    <name type="scientific">Colocasia esculenta</name>
    <name type="common">Wild taro</name>
    <name type="synonym">Arum esculentum</name>
    <dbReference type="NCBI Taxonomy" id="4460"/>
    <lineage>
        <taxon>Eukaryota</taxon>
        <taxon>Viridiplantae</taxon>
        <taxon>Streptophyta</taxon>
        <taxon>Embryophyta</taxon>
        <taxon>Tracheophyta</taxon>
        <taxon>Spermatophyta</taxon>
        <taxon>Magnoliopsida</taxon>
        <taxon>Liliopsida</taxon>
        <taxon>Araceae</taxon>
        <taxon>Aroideae</taxon>
        <taxon>Colocasieae</taxon>
        <taxon>Colocasia</taxon>
    </lineage>
</organism>
<evidence type="ECO:0000256" key="1">
    <source>
        <dbReference type="SAM" id="MobiDB-lite"/>
    </source>
</evidence>
<feature type="region of interest" description="Disordered" evidence="1">
    <location>
        <begin position="1"/>
        <end position="20"/>
    </location>
</feature>
<keyword evidence="3" id="KW-1185">Reference proteome</keyword>
<dbReference type="AlphaFoldDB" id="A0A843UMQ7"/>
<proteinExistence type="predicted"/>
<dbReference type="Proteomes" id="UP000652761">
    <property type="component" value="Unassembled WGS sequence"/>
</dbReference>
<comment type="caution">
    <text evidence="2">The sequence shown here is derived from an EMBL/GenBank/DDBJ whole genome shotgun (WGS) entry which is preliminary data.</text>
</comment>
<evidence type="ECO:0000313" key="2">
    <source>
        <dbReference type="EMBL" id="MQL81179.1"/>
    </source>
</evidence>
<dbReference type="EMBL" id="NMUH01000552">
    <property type="protein sequence ID" value="MQL81179.1"/>
    <property type="molecule type" value="Genomic_DNA"/>
</dbReference>
<evidence type="ECO:0000313" key="3">
    <source>
        <dbReference type="Proteomes" id="UP000652761"/>
    </source>
</evidence>
<name>A0A843UMQ7_COLES</name>
<sequence>MGDKMYPRSSYPKHEPSVKPREGDKFFCFSSRKKTLMARNSSSIGSSKVLKTLIASNLGANCQDGAFFRIRLEYSGVLEVQKCVSMALPKAKWIGGFLLTPLAGEGMVQVNITDWCMSTAIRWLSKATGHPEPNPGIWSLFVDMP</sequence>
<protein>
    <submittedName>
        <fullName evidence="2">Uncharacterized protein</fullName>
    </submittedName>
</protein>